<evidence type="ECO:0000313" key="2">
    <source>
        <dbReference type="EMBL" id="AFZ81107.1"/>
    </source>
</evidence>
<dbReference type="KEGG" id="beq:BEWA_005150"/>
<feature type="compositionally biased region" description="Polar residues" evidence="1">
    <location>
        <begin position="190"/>
        <end position="205"/>
    </location>
</feature>
<keyword evidence="3" id="KW-1185">Reference proteome</keyword>
<feature type="region of interest" description="Disordered" evidence="1">
    <location>
        <begin position="172"/>
        <end position="205"/>
    </location>
</feature>
<feature type="compositionally biased region" description="Low complexity" evidence="1">
    <location>
        <begin position="307"/>
        <end position="318"/>
    </location>
</feature>
<dbReference type="VEuPathDB" id="PiroplasmaDB:BEWA_005150"/>
<evidence type="ECO:0000313" key="3">
    <source>
        <dbReference type="Proteomes" id="UP000031512"/>
    </source>
</evidence>
<evidence type="ECO:0000256" key="1">
    <source>
        <dbReference type="SAM" id="MobiDB-lite"/>
    </source>
</evidence>
<dbReference type="AlphaFoldDB" id="L0AZS7"/>
<gene>
    <name evidence="2" type="ORF">BEWA_005150</name>
</gene>
<accession>L0AZS7</accession>
<dbReference type="EMBL" id="CP001670">
    <property type="protein sequence ID" value="AFZ81107.1"/>
    <property type="molecule type" value="Genomic_DNA"/>
</dbReference>
<dbReference type="eggNOG" id="ENOG502QX3H">
    <property type="taxonomic scope" value="Eukaryota"/>
</dbReference>
<sequence>MASQNQQGPSDSKGNTLLLMIHVKKVILKQWIAECLEIEQLKLRWEMQCDGFKPEPNLFLESKSEPFQLNKLEAENVDTISLVTQTVSLDDKITLDDKISLKLELVIDNSPNVVVGTAICKLNTLKIRSQLSPFSFELKNEDEIFIGYVDTFYVSQQRWVMMNKNSLPMIRRPNTMEESTPESEAKDDSTTMSSEYFTDDSPYSANNDNSEDDYVMIFWNSANTCFVRNHPNDVQLQELYTFMSSSLKNGDLNAVIELTTQQNNLPKPQENSLSSTLFKQLTYSDAKTLMHTSQSTPCDISCTNDTSQKSGDSSSVSSSRSALSFTIDEIQHSSRLYTSSLPSVERFLNKPVFNDPTSFYNYISRQNKHFQSILSKRFLSPSSRVDDLSTGRSAISDRVKVPKKSSPGFGEKLIKHTQSTIDTMSSFNNNLNSYSGPSIDTVTTDLVSLENKSSRDIVDEESLTIGDATITTTKTMFSNTTFTDKGQNSARLIGLTEHKLFNIYEASPAPIEYKESADAVNNISSLDPEHILSIRGDYATPICEKSVTVYSLFSPVSNMNENEIHSPDESLYDARSSHDSTSVPDELIELPLKLDNLRNIDTFETTNSIYYQKPYGIDSAHKNIESIRNYFKQPQNAYYLSDQDIDYSQDMDYVYFNGDYETDSLLCESSILDFKMIMRDLNTMSNSSKPSVIGMSLRDCSQETINNALEDAKLLKSQCEILPKAAIIKIFLKYLNFYASEMISVVIHFETITQKQLETIKKISNNVDDVINYIDIALTILISELQSLIANRIDNINLETLPFEFMKQNNTRYNENLSSIESQGIHTSEACNFFLYDTQTTETEIDDFEIDAPVVDKNIVLRNVITTMYQDVGSMGSRRLVYISKMQSVQTKSRGCLIRFSAIKLAFYRTFCGRRKITIGSGQILKV</sequence>
<name>L0AZS7_THEEQ</name>
<dbReference type="GeneID" id="15804632"/>
<dbReference type="RefSeq" id="XP_004830773.1">
    <property type="nucleotide sequence ID" value="XM_004830716.1"/>
</dbReference>
<protein>
    <submittedName>
        <fullName evidence="2">Uncharacterized protein</fullName>
    </submittedName>
</protein>
<proteinExistence type="predicted"/>
<dbReference type="OrthoDB" id="365342at2759"/>
<feature type="region of interest" description="Disordered" evidence="1">
    <location>
        <begin position="298"/>
        <end position="318"/>
    </location>
</feature>
<reference evidence="2 3" key="1">
    <citation type="journal article" date="2012" name="BMC Genomics">
        <title>Comparative genomic analysis and phylogenetic position of Theileria equi.</title>
        <authorList>
            <person name="Kappmeyer L.S."/>
            <person name="Thiagarajan M."/>
            <person name="Herndon D.R."/>
            <person name="Ramsay J.D."/>
            <person name="Caler E."/>
            <person name="Djikeng A."/>
            <person name="Gillespie J.J."/>
            <person name="Lau A.O."/>
            <person name="Roalson E.H."/>
            <person name="Silva J.C."/>
            <person name="Silva M.G."/>
            <person name="Suarez C.E."/>
            <person name="Ueti M.W."/>
            <person name="Nene V.M."/>
            <person name="Mealey R.H."/>
            <person name="Knowles D.P."/>
            <person name="Brayton K.A."/>
        </authorList>
    </citation>
    <scope>NUCLEOTIDE SEQUENCE [LARGE SCALE GENOMIC DNA]</scope>
    <source>
        <strain evidence="2 3">WA</strain>
    </source>
</reference>
<organism evidence="2 3">
    <name type="scientific">Theileria equi strain WA</name>
    <dbReference type="NCBI Taxonomy" id="1537102"/>
    <lineage>
        <taxon>Eukaryota</taxon>
        <taxon>Sar</taxon>
        <taxon>Alveolata</taxon>
        <taxon>Apicomplexa</taxon>
        <taxon>Aconoidasida</taxon>
        <taxon>Piroplasmida</taxon>
        <taxon>Theileriidae</taxon>
        <taxon>Theileria</taxon>
    </lineage>
</organism>
<dbReference type="Proteomes" id="UP000031512">
    <property type="component" value="Chromosome 3"/>
</dbReference>